<organism evidence="4 5">
    <name type="scientific">Lutibacter oricola</name>
    <dbReference type="NCBI Taxonomy" id="762486"/>
    <lineage>
        <taxon>Bacteria</taxon>
        <taxon>Pseudomonadati</taxon>
        <taxon>Bacteroidota</taxon>
        <taxon>Flavobacteriia</taxon>
        <taxon>Flavobacteriales</taxon>
        <taxon>Flavobacteriaceae</taxon>
        <taxon>Lutibacter</taxon>
    </lineage>
</organism>
<feature type="domain" description="Sulfatase N-terminal" evidence="3">
    <location>
        <begin position="25"/>
        <end position="424"/>
    </location>
</feature>
<dbReference type="InterPro" id="IPR000917">
    <property type="entry name" value="Sulfatase_N"/>
</dbReference>
<dbReference type="OrthoDB" id="6377047at2"/>
<evidence type="ECO:0000256" key="2">
    <source>
        <dbReference type="ARBA" id="ARBA00022801"/>
    </source>
</evidence>
<dbReference type="GO" id="GO:0004065">
    <property type="term" value="F:arylsulfatase activity"/>
    <property type="evidence" value="ECO:0007669"/>
    <property type="project" value="TreeGrafter"/>
</dbReference>
<dbReference type="Pfam" id="PF00884">
    <property type="entry name" value="Sulfatase"/>
    <property type="match status" value="1"/>
</dbReference>
<dbReference type="InterPro" id="IPR050738">
    <property type="entry name" value="Sulfatase"/>
</dbReference>
<gene>
    <name evidence="4" type="ORF">SAMN05444411_11134</name>
</gene>
<comment type="similarity">
    <text evidence="1">Belongs to the sulfatase family.</text>
</comment>
<evidence type="ECO:0000256" key="1">
    <source>
        <dbReference type="ARBA" id="ARBA00008779"/>
    </source>
</evidence>
<sequence>MFKYIQFILIFAVTFSVLAQKSKKPNIILIYADDISAREMPIYKSDTWSPPKGGNTQDMKYRAQTPVLDNIANEGVFVKTAWAAVVCSPSRAMMMTGRYAHIHKWWANSDIGRYSIGKKKTATYPLFKSSPKLIGHIAQEGGYKTFWVGKTQMRNDDLEEYGFEEGVFTAGNVRLAGDNPYTTFQVEQIKKDGKKLVVNNDSGEEVVTYPQSSWYWKPQVMLMNHPTSNKKFEWWPNTKKSKKEFSVNTYGPDVELDFALDFMERKVKKDEPFFLYHTSHLGHDGFDFLHPTEGNKWPGTPIVTYKNGKYKRTKPNVTGSKGNYKTNGTVTEPGMHSHLKYLDYQVSLYLKKMKELKIEDNTILIFCADNGTSGYGKNSNEIQKGVHVPFIVYAPGFNFTKKGEQDILLNISDVYPTIAEIVGVEIPDNYEINGESFWPYLTTDKKEHRKWIYAYKSGTQIIRSKNVLKDGRDKWFDVSKTPSDLISYPVIKDWNTVPKNLKAEKSKLKKVLPKFDLFATAPHGPLEPGAVLPIKKNKSWLKNKNKKKNKH</sequence>
<dbReference type="InterPro" id="IPR017850">
    <property type="entry name" value="Alkaline_phosphatase_core_sf"/>
</dbReference>
<protein>
    <submittedName>
        <fullName evidence="4">Arylsulfatase A</fullName>
    </submittedName>
</protein>
<dbReference type="SUPFAM" id="SSF53649">
    <property type="entry name" value="Alkaline phosphatase-like"/>
    <property type="match status" value="1"/>
</dbReference>
<keyword evidence="5" id="KW-1185">Reference proteome</keyword>
<dbReference type="STRING" id="762486.SAMN05444411_11134"/>
<dbReference type="RefSeq" id="WP_090125591.1">
    <property type="nucleotide sequence ID" value="NZ_FNNJ01000011.1"/>
</dbReference>
<dbReference type="Proteomes" id="UP000199595">
    <property type="component" value="Unassembled WGS sequence"/>
</dbReference>
<dbReference type="AlphaFoldDB" id="A0A1H3FFA9"/>
<reference evidence="5" key="1">
    <citation type="submission" date="2016-10" db="EMBL/GenBank/DDBJ databases">
        <authorList>
            <person name="Varghese N."/>
            <person name="Submissions S."/>
        </authorList>
    </citation>
    <scope>NUCLEOTIDE SEQUENCE [LARGE SCALE GENOMIC DNA]</scope>
    <source>
        <strain evidence="5">DSM 24956</strain>
    </source>
</reference>
<name>A0A1H3FFA9_9FLAO</name>
<dbReference type="PANTHER" id="PTHR42693:SF53">
    <property type="entry name" value="ENDO-4-O-SULFATASE"/>
    <property type="match status" value="1"/>
</dbReference>
<keyword evidence="2" id="KW-0378">Hydrolase</keyword>
<evidence type="ECO:0000313" key="5">
    <source>
        <dbReference type="Proteomes" id="UP000199595"/>
    </source>
</evidence>
<dbReference type="EMBL" id="FNNJ01000011">
    <property type="protein sequence ID" value="SDX89712.1"/>
    <property type="molecule type" value="Genomic_DNA"/>
</dbReference>
<accession>A0A1H3FFA9</accession>
<evidence type="ECO:0000259" key="3">
    <source>
        <dbReference type="Pfam" id="PF00884"/>
    </source>
</evidence>
<proteinExistence type="inferred from homology"/>
<dbReference type="Gene3D" id="3.40.720.10">
    <property type="entry name" value="Alkaline Phosphatase, subunit A"/>
    <property type="match status" value="1"/>
</dbReference>
<dbReference type="PANTHER" id="PTHR42693">
    <property type="entry name" value="ARYLSULFATASE FAMILY MEMBER"/>
    <property type="match status" value="1"/>
</dbReference>
<evidence type="ECO:0000313" key="4">
    <source>
        <dbReference type="EMBL" id="SDX89712.1"/>
    </source>
</evidence>